<evidence type="ECO:0000256" key="1">
    <source>
        <dbReference type="ARBA" id="ARBA00004496"/>
    </source>
</evidence>
<dbReference type="GO" id="GO:0005737">
    <property type="term" value="C:cytoplasm"/>
    <property type="evidence" value="ECO:0007669"/>
    <property type="project" value="UniProtKB-SubCell"/>
</dbReference>
<dbReference type="PANTHER" id="PTHR45783:SF3">
    <property type="entry name" value="KINESIN LIGHT CHAIN"/>
    <property type="match status" value="1"/>
</dbReference>
<reference evidence="5" key="2">
    <citation type="submission" date="2023-06" db="EMBL/GenBank/DDBJ databases">
        <title>Long-read-based genome assembly of the green algal bacterivore Cymbomonas tetramitiformis.</title>
        <authorList>
            <person name="Gyaltshen Y."/>
            <person name="Rozenberg A."/>
            <person name="Paasch A."/>
            <person name="Burns J.A."/>
            <person name="Warring S."/>
            <person name="Larson R."/>
            <person name="Maurer-Alcala X."/>
            <person name="Dacks J."/>
            <person name="Kim E."/>
        </authorList>
    </citation>
    <scope>NUCLEOTIDE SEQUENCE</scope>
    <source>
        <strain evidence="5">PLY_AMNH</strain>
    </source>
</reference>
<dbReference type="SUPFAM" id="SSF48452">
    <property type="entry name" value="TPR-like"/>
    <property type="match status" value="1"/>
</dbReference>
<keyword evidence="2" id="KW-0963">Cytoplasm</keyword>
<keyword evidence="4" id="KW-0802">TPR repeat</keyword>
<gene>
    <name evidence="6" type="ORF">CYMTET_24245</name>
    <name evidence="5" type="ORF">CYMTET_31664</name>
</gene>
<evidence type="ECO:0000256" key="3">
    <source>
        <dbReference type="ARBA" id="ARBA00022737"/>
    </source>
</evidence>
<evidence type="ECO:0000313" key="5">
    <source>
        <dbReference type="EMBL" id="KAK3259331.1"/>
    </source>
</evidence>
<evidence type="ECO:0000313" key="6">
    <source>
        <dbReference type="EMBL" id="KAK3267190.1"/>
    </source>
</evidence>
<keyword evidence="3" id="KW-0677">Repeat</keyword>
<reference evidence="5 7" key="1">
    <citation type="journal article" date="2015" name="Genome Biol. Evol.">
        <title>Comparative Genomics of a Bacterivorous Green Alga Reveals Evolutionary Causalities and Consequences of Phago-Mixotrophic Mode of Nutrition.</title>
        <authorList>
            <person name="Burns J.A."/>
            <person name="Paasch A."/>
            <person name="Narechania A."/>
            <person name="Kim E."/>
        </authorList>
    </citation>
    <scope>NUCLEOTIDE SEQUENCE [LARGE SCALE GENOMIC DNA]</scope>
    <source>
        <strain evidence="5">PLY_AMNH</strain>
    </source>
</reference>
<evidence type="ECO:0000313" key="7">
    <source>
        <dbReference type="Proteomes" id="UP001190700"/>
    </source>
</evidence>
<name>A0AAE0FGD9_9CHLO</name>
<proteinExistence type="predicted"/>
<protein>
    <recommendedName>
        <fullName evidence="8">Kinesin light chain</fullName>
    </recommendedName>
</protein>
<dbReference type="GO" id="GO:0007018">
    <property type="term" value="P:microtubule-based movement"/>
    <property type="evidence" value="ECO:0007669"/>
    <property type="project" value="TreeGrafter"/>
</dbReference>
<sequence>MVELIAHGQEAEPLYRKALSVHDSLYMGPSGHPQVAQDLNNLAAVLKNLGHRNFPEAEGLLKRAIHIRKEHLGPGHVDVATTIHNLAQLQHSMGDNREALTMAEEAFAIRIKALGEEHKATMVTRVLVARLKSVIDST</sequence>
<dbReference type="Gene3D" id="1.25.40.10">
    <property type="entry name" value="Tetratricopeptide repeat domain"/>
    <property type="match status" value="1"/>
</dbReference>
<dbReference type="Proteomes" id="UP001190700">
    <property type="component" value="Unassembled WGS sequence"/>
</dbReference>
<dbReference type="Pfam" id="PF13424">
    <property type="entry name" value="TPR_12"/>
    <property type="match status" value="1"/>
</dbReference>
<dbReference type="AlphaFoldDB" id="A0AAE0FGD9"/>
<dbReference type="InterPro" id="IPR011990">
    <property type="entry name" value="TPR-like_helical_dom_sf"/>
</dbReference>
<evidence type="ECO:0000256" key="2">
    <source>
        <dbReference type="ARBA" id="ARBA00022490"/>
    </source>
</evidence>
<dbReference type="InterPro" id="IPR002151">
    <property type="entry name" value="Kinesin_light"/>
</dbReference>
<dbReference type="GO" id="GO:0005871">
    <property type="term" value="C:kinesin complex"/>
    <property type="evidence" value="ECO:0007669"/>
    <property type="project" value="InterPro"/>
</dbReference>
<comment type="caution">
    <text evidence="5">The sequence shown here is derived from an EMBL/GenBank/DDBJ whole genome shotgun (WGS) entry which is preliminary data.</text>
</comment>
<dbReference type="EMBL" id="LGRX02018842">
    <property type="protein sequence ID" value="KAK3259331.1"/>
    <property type="molecule type" value="Genomic_DNA"/>
</dbReference>
<evidence type="ECO:0000256" key="4">
    <source>
        <dbReference type="ARBA" id="ARBA00022803"/>
    </source>
</evidence>
<dbReference type="PANTHER" id="PTHR45783">
    <property type="entry name" value="KINESIN LIGHT CHAIN"/>
    <property type="match status" value="1"/>
</dbReference>
<accession>A0AAE0FGD9</accession>
<evidence type="ECO:0008006" key="8">
    <source>
        <dbReference type="Google" id="ProtNLM"/>
    </source>
</evidence>
<dbReference type="GO" id="GO:0019894">
    <property type="term" value="F:kinesin binding"/>
    <property type="evidence" value="ECO:0007669"/>
    <property type="project" value="TreeGrafter"/>
</dbReference>
<dbReference type="EMBL" id="LGRX02012564">
    <property type="protein sequence ID" value="KAK3267190.1"/>
    <property type="molecule type" value="Genomic_DNA"/>
</dbReference>
<keyword evidence="7" id="KW-1185">Reference proteome</keyword>
<comment type="subcellular location">
    <subcellularLocation>
        <location evidence="1">Cytoplasm</location>
    </subcellularLocation>
</comment>
<organism evidence="5 7">
    <name type="scientific">Cymbomonas tetramitiformis</name>
    <dbReference type="NCBI Taxonomy" id="36881"/>
    <lineage>
        <taxon>Eukaryota</taxon>
        <taxon>Viridiplantae</taxon>
        <taxon>Chlorophyta</taxon>
        <taxon>Pyramimonadophyceae</taxon>
        <taxon>Pyramimonadales</taxon>
        <taxon>Pyramimonadaceae</taxon>
        <taxon>Cymbomonas</taxon>
    </lineage>
</organism>